<dbReference type="AlphaFoldDB" id="A0A8I1JGJ8"/>
<protein>
    <submittedName>
        <fullName evidence="2">Uncharacterized protein</fullName>
    </submittedName>
</protein>
<dbReference type="Gene3D" id="3.50.14.10">
    <property type="entry name" value="Replication terminator Tus, domain 1 superfamily/Replication terminator Tus"/>
    <property type="match status" value="1"/>
</dbReference>
<dbReference type="RefSeq" id="WP_198746516.1">
    <property type="nucleotide sequence ID" value="NZ_JAEHTE010000002.1"/>
</dbReference>
<evidence type="ECO:0000313" key="3">
    <source>
        <dbReference type="Proteomes" id="UP000637061"/>
    </source>
</evidence>
<name>A0A8I1JGJ8_PSEPU</name>
<dbReference type="GO" id="GO:0005737">
    <property type="term" value="C:cytoplasm"/>
    <property type="evidence" value="ECO:0007669"/>
    <property type="project" value="InterPro"/>
</dbReference>
<dbReference type="InterPro" id="IPR036381">
    <property type="entry name" value="Tus_dom1"/>
</dbReference>
<dbReference type="GO" id="GO:0003677">
    <property type="term" value="F:DNA binding"/>
    <property type="evidence" value="ECO:0007669"/>
    <property type="project" value="InterPro"/>
</dbReference>
<dbReference type="GO" id="GO:0006274">
    <property type="term" value="P:DNA replication termination"/>
    <property type="evidence" value="ECO:0007669"/>
    <property type="project" value="InterPro"/>
</dbReference>
<proteinExistence type="predicted"/>
<reference evidence="2" key="1">
    <citation type="submission" date="2020-12" db="EMBL/GenBank/DDBJ databases">
        <title>Enhanced detection system for hospital associated transmission using whole genome sequencing surveillance.</title>
        <authorList>
            <person name="Harrison L.H."/>
            <person name="Van Tyne D."/>
            <person name="Marsh J.W."/>
            <person name="Griffith M.P."/>
            <person name="Snyder D.J."/>
            <person name="Cooper V.S."/>
            <person name="Mustapha M."/>
        </authorList>
    </citation>
    <scope>NUCLEOTIDE SEQUENCE</scope>
    <source>
        <strain evidence="2">PSB00042</strain>
    </source>
</reference>
<keyword evidence="1" id="KW-0175">Coiled coil</keyword>
<evidence type="ECO:0000256" key="1">
    <source>
        <dbReference type="SAM" id="Coils"/>
    </source>
</evidence>
<dbReference type="Proteomes" id="UP000637061">
    <property type="component" value="Unassembled WGS sequence"/>
</dbReference>
<organism evidence="2 3">
    <name type="scientific">Pseudomonas putida</name>
    <name type="common">Arthrobacter siderocapsulatus</name>
    <dbReference type="NCBI Taxonomy" id="303"/>
    <lineage>
        <taxon>Bacteria</taxon>
        <taxon>Pseudomonadati</taxon>
        <taxon>Pseudomonadota</taxon>
        <taxon>Gammaproteobacteria</taxon>
        <taxon>Pseudomonadales</taxon>
        <taxon>Pseudomonadaceae</taxon>
        <taxon>Pseudomonas</taxon>
    </lineage>
</organism>
<comment type="caution">
    <text evidence="2">The sequence shown here is derived from an EMBL/GenBank/DDBJ whole genome shotgun (WGS) entry which is preliminary data.</text>
</comment>
<feature type="coiled-coil region" evidence="1">
    <location>
        <begin position="170"/>
        <end position="197"/>
    </location>
</feature>
<evidence type="ECO:0000313" key="2">
    <source>
        <dbReference type="EMBL" id="MBI6882892.1"/>
    </source>
</evidence>
<gene>
    <name evidence="2" type="ORF">JEU22_03120</name>
</gene>
<dbReference type="EMBL" id="JAEHTE010000002">
    <property type="protein sequence ID" value="MBI6882892.1"/>
    <property type="molecule type" value="Genomic_DNA"/>
</dbReference>
<sequence length="283" mass="31671">MEIMMLKNSFDQLKKAIENLQQRISNAPCAFIASESGEFLVGYEGIHAAKAGIEELFYSDECPDGRYTSVCLGAVGLTPDDLHAVAAVNQAKDEFRLACKWVLDNAKGRRSALLAKTARSKKLRELLVELGLARLSLKQCYRHLIVLNKTPSSIRFSYSPGGRSIKKISVSQALDILERQKANLKQVEKDREALQRLSSDTPLAQVQDLCGYYKANVLYEPGLPPETIPTFMPIFYPYSAEQAVSHQPWLPVRDDSKSRNRRSDVKISNKAEALSIRVYGYNA</sequence>
<accession>A0A8I1JGJ8</accession>